<evidence type="ECO:0000256" key="1">
    <source>
        <dbReference type="ARBA" id="ARBA00000085"/>
    </source>
</evidence>
<feature type="region of interest" description="Disordered" evidence="5">
    <location>
        <begin position="161"/>
        <end position="195"/>
    </location>
</feature>
<dbReference type="InterPro" id="IPR036890">
    <property type="entry name" value="HATPase_C_sf"/>
</dbReference>
<dbReference type="AlphaFoldDB" id="A0A2P6MML1"/>
<dbReference type="PANTHER" id="PTHR43047">
    <property type="entry name" value="TWO-COMPONENT HISTIDINE PROTEIN KINASE"/>
    <property type="match status" value="1"/>
</dbReference>
<keyword evidence="8" id="KW-1185">Reference proteome</keyword>
<keyword evidence="3" id="KW-0808">Transferase</keyword>
<dbReference type="EC" id="2.7.13.3" evidence="2"/>
<reference evidence="7 8" key="1">
    <citation type="journal article" date="2018" name="Genome Biol. Evol.">
        <title>Multiple Roots of Fruiting Body Formation in Amoebozoa.</title>
        <authorList>
            <person name="Hillmann F."/>
            <person name="Forbes G."/>
            <person name="Novohradska S."/>
            <person name="Ferling I."/>
            <person name="Riege K."/>
            <person name="Groth M."/>
            <person name="Westermann M."/>
            <person name="Marz M."/>
            <person name="Spaller T."/>
            <person name="Winckler T."/>
            <person name="Schaap P."/>
            <person name="Glockner G."/>
        </authorList>
    </citation>
    <scope>NUCLEOTIDE SEQUENCE [LARGE SCALE GENOMIC DNA]</scope>
    <source>
        <strain evidence="7 8">Jena</strain>
    </source>
</reference>
<dbReference type="InterPro" id="IPR003594">
    <property type="entry name" value="HATPase_dom"/>
</dbReference>
<dbReference type="PANTHER" id="PTHR43047:SF72">
    <property type="entry name" value="OSMOSENSING HISTIDINE PROTEIN KINASE SLN1"/>
    <property type="match status" value="1"/>
</dbReference>
<keyword evidence="4 7" id="KW-0418">Kinase</keyword>
<dbReference type="OrthoDB" id="20520at2759"/>
<proteinExistence type="predicted"/>
<comment type="caution">
    <text evidence="7">The sequence shown here is derived from an EMBL/GenBank/DDBJ whole genome shotgun (WGS) entry which is preliminary data.</text>
</comment>
<gene>
    <name evidence="7" type="ORF">PROFUN_17061</name>
</gene>
<feature type="compositionally biased region" description="Polar residues" evidence="5">
    <location>
        <begin position="161"/>
        <end position="186"/>
    </location>
</feature>
<dbReference type="GO" id="GO:0000155">
    <property type="term" value="F:phosphorelay sensor kinase activity"/>
    <property type="evidence" value="ECO:0007669"/>
    <property type="project" value="TreeGrafter"/>
</dbReference>
<evidence type="ECO:0000256" key="4">
    <source>
        <dbReference type="ARBA" id="ARBA00022777"/>
    </source>
</evidence>
<evidence type="ECO:0000256" key="5">
    <source>
        <dbReference type="SAM" id="MobiDB-lite"/>
    </source>
</evidence>
<evidence type="ECO:0000256" key="2">
    <source>
        <dbReference type="ARBA" id="ARBA00012438"/>
    </source>
</evidence>
<feature type="non-terminal residue" evidence="7">
    <location>
        <position position="409"/>
    </location>
</feature>
<accession>A0A2P6MML1</accession>
<evidence type="ECO:0000256" key="3">
    <source>
        <dbReference type="ARBA" id="ARBA00022679"/>
    </source>
</evidence>
<protein>
    <recommendedName>
        <fullName evidence="2">histidine kinase</fullName>
        <ecNumber evidence="2">2.7.13.3</ecNumber>
    </recommendedName>
</protein>
<comment type="catalytic activity">
    <reaction evidence="1">
        <text>ATP + protein L-histidine = ADP + protein N-phospho-L-histidine.</text>
        <dbReference type="EC" id="2.7.13.3"/>
    </reaction>
</comment>
<feature type="non-terminal residue" evidence="7">
    <location>
        <position position="1"/>
    </location>
</feature>
<dbReference type="SUPFAM" id="SSF55874">
    <property type="entry name" value="ATPase domain of HSP90 chaperone/DNA topoisomerase II/histidine kinase"/>
    <property type="match status" value="1"/>
</dbReference>
<evidence type="ECO:0000259" key="6">
    <source>
        <dbReference type="Pfam" id="PF02518"/>
    </source>
</evidence>
<feature type="domain" description="Histidine kinase/HSP90-like ATPase" evidence="6">
    <location>
        <begin position="66"/>
        <end position="134"/>
    </location>
</feature>
<name>A0A2P6MML1_9EUKA</name>
<dbReference type="GO" id="GO:0005886">
    <property type="term" value="C:plasma membrane"/>
    <property type="evidence" value="ECO:0007669"/>
    <property type="project" value="TreeGrafter"/>
</dbReference>
<organism evidence="7 8">
    <name type="scientific">Planoprotostelium fungivorum</name>
    <dbReference type="NCBI Taxonomy" id="1890364"/>
    <lineage>
        <taxon>Eukaryota</taxon>
        <taxon>Amoebozoa</taxon>
        <taxon>Evosea</taxon>
        <taxon>Variosea</taxon>
        <taxon>Cavosteliida</taxon>
        <taxon>Cavosteliaceae</taxon>
        <taxon>Planoprotostelium</taxon>
    </lineage>
</organism>
<dbReference type="InParanoid" id="A0A2P6MML1"/>
<dbReference type="Gene3D" id="3.30.565.10">
    <property type="entry name" value="Histidine kinase-like ATPase, C-terminal domain"/>
    <property type="match status" value="1"/>
</dbReference>
<evidence type="ECO:0000313" key="7">
    <source>
        <dbReference type="EMBL" id="PRP72939.1"/>
    </source>
</evidence>
<dbReference type="GO" id="GO:0009927">
    <property type="term" value="F:histidine phosphotransfer kinase activity"/>
    <property type="evidence" value="ECO:0007669"/>
    <property type="project" value="TreeGrafter"/>
</dbReference>
<sequence length="409" mass="45994">ISDMYTMIRNAGQSLLTLINDTILVGKIALVPFVETCLMSMSLLYTNQLDIGYRIHSSCPKFIYQDENRLRQILFNLFSNSIKFTLKGQVVLIVNTCTMPNGKEGMEWSFIGSGIGMEEWAVERLFGRFFQASQGHNLREGCGKQDDLHYSDEKSGVYSSIANSGSATGENTPNGTSRTRGGSKNALSFGHSHQKQQLNSSNHLKQLLSASNQRQVPISDLMKILFLALLVLSAAIQLVHAFPHKPDHAEDGTYSAPAVDDNNLNMVFLHLELTGVAAYHSNDTNRNTWTRVYEVVLDSGNGDIQRSVFWLPSLESFVAIVEHEWRKEKSYHFSKDGITWVETGRYPYDPKDIVSEEQLVEAYGQTFLARINYDKQSVETLADELTWVVKWNFTVNSTPCKPDPIRGTC</sequence>
<dbReference type="Proteomes" id="UP000241769">
    <property type="component" value="Unassembled WGS sequence"/>
</dbReference>
<dbReference type="Pfam" id="PF02518">
    <property type="entry name" value="HATPase_c"/>
    <property type="match status" value="1"/>
</dbReference>
<evidence type="ECO:0000313" key="8">
    <source>
        <dbReference type="Proteomes" id="UP000241769"/>
    </source>
</evidence>
<dbReference type="EMBL" id="MDYQ01000739">
    <property type="protein sequence ID" value="PRP72939.1"/>
    <property type="molecule type" value="Genomic_DNA"/>
</dbReference>